<organism evidence="2 3">
    <name type="scientific">Oryza sativa subsp. japonica</name>
    <name type="common">Rice</name>
    <dbReference type="NCBI Taxonomy" id="39947"/>
    <lineage>
        <taxon>Eukaryota</taxon>
        <taxon>Viridiplantae</taxon>
        <taxon>Streptophyta</taxon>
        <taxon>Embryophyta</taxon>
        <taxon>Tracheophyta</taxon>
        <taxon>Spermatophyta</taxon>
        <taxon>Magnoliopsida</taxon>
        <taxon>Liliopsida</taxon>
        <taxon>Poales</taxon>
        <taxon>Poaceae</taxon>
        <taxon>BOP clade</taxon>
        <taxon>Oryzoideae</taxon>
        <taxon>Oryzeae</taxon>
        <taxon>Oryzinae</taxon>
        <taxon>Oryza</taxon>
        <taxon>Oryza sativa</taxon>
    </lineage>
</organism>
<evidence type="ECO:0000313" key="3">
    <source>
        <dbReference type="Proteomes" id="UP000000763"/>
    </source>
</evidence>
<protein>
    <submittedName>
        <fullName evidence="2">Uncharacterized protein</fullName>
    </submittedName>
</protein>
<accession>Q53J70</accession>
<reference evidence="3" key="1">
    <citation type="journal article" date="2005" name="Nature">
        <title>The map-based sequence of the rice genome.</title>
        <authorList>
            <consortium name="International rice genome sequencing project (IRGSP)"/>
            <person name="Matsumoto T."/>
            <person name="Wu J."/>
            <person name="Kanamori H."/>
            <person name="Katayose Y."/>
            <person name="Fujisawa M."/>
            <person name="Namiki N."/>
            <person name="Mizuno H."/>
            <person name="Yamamoto K."/>
            <person name="Antonio B.A."/>
            <person name="Baba T."/>
            <person name="Sakata K."/>
            <person name="Nagamura Y."/>
            <person name="Aoki H."/>
            <person name="Arikawa K."/>
            <person name="Arita K."/>
            <person name="Bito T."/>
            <person name="Chiden Y."/>
            <person name="Fujitsuka N."/>
            <person name="Fukunaka R."/>
            <person name="Hamada M."/>
            <person name="Harada C."/>
            <person name="Hayashi A."/>
            <person name="Hijishita S."/>
            <person name="Honda M."/>
            <person name="Hosokawa S."/>
            <person name="Ichikawa Y."/>
            <person name="Idonuma A."/>
            <person name="Iijima M."/>
            <person name="Ikeda M."/>
            <person name="Ikeno M."/>
            <person name="Ito K."/>
            <person name="Ito S."/>
            <person name="Ito T."/>
            <person name="Ito Y."/>
            <person name="Ito Y."/>
            <person name="Iwabuchi A."/>
            <person name="Kamiya K."/>
            <person name="Karasawa W."/>
            <person name="Kurita K."/>
            <person name="Katagiri S."/>
            <person name="Kikuta A."/>
            <person name="Kobayashi H."/>
            <person name="Kobayashi N."/>
            <person name="Machita K."/>
            <person name="Maehara T."/>
            <person name="Masukawa M."/>
            <person name="Mizubayashi T."/>
            <person name="Mukai Y."/>
            <person name="Nagasaki H."/>
            <person name="Nagata Y."/>
            <person name="Naito S."/>
            <person name="Nakashima M."/>
            <person name="Nakama Y."/>
            <person name="Nakamichi Y."/>
            <person name="Nakamura M."/>
            <person name="Meguro A."/>
            <person name="Negishi M."/>
            <person name="Ohta I."/>
            <person name="Ohta T."/>
            <person name="Okamoto M."/>
            <person name="Ono N."/>
            <person name="Saji S."/>
            <person name="Sakaguchi M."/>
            <person name="Sakai K."/>
            <person name="Shibata M."/>
            <person name="Shimokawa T."/>
            <person name="Song J."/>
            <person name="Takazaki Y."/>
            <person name="Terasawa K."/>
            <person name="Tsugane M."/>
            <person name="Tsuji K."/>
            <person name="Ueda S."/>
            <person name="Waki K."/>
            <person name="Yamagata H."/>
            <person name="Yamamoto M."/>
            <person name="Yamamoto S."/>
            <person name="Yamane H."/>
            <person name="Yoshiki S."/>
            <person name="Yoshihara R."/>
            <person name="Yukawa K."/>
            <person name="Zhong H."/>
            <person name="Yano M."/>
            <person name="Yuan Q."/>
            <person name="Ouyang S."/>
            <person name="Liu J."/>
            <person name="Jones K.M."/>
            <person name="Gansberger K."/>
            <person name="Moffat K."/>
            <person name="Hill J."/>
            <person name="Bera J."/>
            <person name="Fadrosh D."/>
            <person name="Jin S."/>
            <person name="Johri S."/>
            <person name="Kim M."/>
            <person name="Overton L."/>
            <person name="Reardon M."/>
            <person name="Tsitrin T."/>
            <person name="Vuong H."/>
            <person name="Weaver B."/>
            <person name="Ciecko A."/>
            <person name="Tallon L."/>
            <person name="Jackson J."/>
            <person name="Pai G."/>
            <person name="Aken S.V."/>
            <person name="Utterback T."/>
            <person name="Reidmuller S."/>
            <person name="Feldblyum T."/>
            <person name="Hsiao J."/>
            <person name="Zismann V."/>
            <person name="Iobst S."/>
            <person name="de Vazeille A.R."/>
            <person name="Buell C.R."/>
            <person name="Ying K."/>
            <person name="Li Y."/>
            <person name="Lu T."/>
            <person name="Huang Y."/>
            <person name="Zhao Q."/>
            <person name="Feng Q."/>
            <person name="Zhang L."/>
            <person name="Zhu J."/>
            <person name="Weng Q."/>
            <person name="Mu J."/>
            <person name="Lu Y."/>
            <person name="Fan D."/>
            <person name="Liu Y."/>
            <person name="Guan J."/>
            <person name="Zhang Y."/>
            <person name="Yu S."/>
            <person name="Liu X."/>
            <person name="Zhang Y."/>
            <person name="Hong G."/>
            <person name="Han B."/>
            <person name="Choisne N."/>
            <person name="Demange N."/>
            <person name="Orjeda G."/>
            <person name="Samain S."/>
            <person name="Cattolico L."/>
            <person name="Pelletier E."/>
            <person name="Couloux A."/>
            <person name="Segurens B."/>
            <person name="Wincker P."/>
            <person name="D'Hont A."/>
            <person name="Scarpelli C."/>
            <person name="Weissenbach J."/>
            <person name="Salanoubat M."/>
            <person name="Quetier F."/>
            <person name="Yu Y."/>
            <person name="Kim H.R."/>
            <person name="Rambo T."/>
            <person name="Currie J."/>
            <person name="Collura K."/>
            <person name="Luo M."/>
            <person name="Yang T."/>
            <person name="Ammiraju J.S.S."/>
            <person name="Engler F."/>
            <person name="Soderlund C."/>
            <person name="Wing R.A."/>
            <person name="Palmer L.E."/>
            <person name="de la Bastide M."/>
            <person name="Spiegel L."/>
            <person name="Nascimento L."/>
            <person name="Zutavern T."/>
            <person name="O'Shaughnessy A."/>
            <person name="Dike S."/>
            <person name="Dedhia N."/>
            <person name="Preston R."/>
            <person name="Balija V."/>
            <person name="McCombie W.R."/>
            <person name="Chow T."/>
            <person name="Chen H."/>
            <person name="Chung M."/>
            <person name="Chen C."/>
            <person name="Shaw J."/>
            <person name="Wu H."/>
            <person name="Hsiao K."/>
            <person name="Chao Y."/>
            <person name="Chu M."/>
            <person name="Cheng C."/>
            <person name="Hour A."/>
            <person name="Lee P."/>
            <person name="Lin S."/>
            <person name="Lin Y."/>
            <person name="Liou J."/>
            <person name="Liu S."/>
            <person name="Hsing Y."/>
            <person name="Raghuvanshi S."/>
            <person name="Mohanty A."/>
            <person name="Bharti A.K."/>
            <person name="Gaur A."/>
            <person name="Gupta V."/>
            <person name="Kumar D."/>
            <person name="Ravi V."/>
            <person name="Vij S."/>
            <person name="Kapur A."/>
            <person name="Khurana P."/>
            <person name="Khurana P."/>
            <person name="Khurana J.P."/>
            <person name="Tyagi A.K."/>
            <person name="Gaikwad K."/>
            <person name="Singh A."/>
            <person name="Dalal V."/>
            <person name="Srivastava S."/>
            <person name="Dixit A."/>
            <person name="Pal A.K."/>
            <person name="Ghazi I.A."/>
            <person name="Yadav M."/>
            <person name="Pandit A."/>
            <person name="Bhargava A."/>
            <person name="Sureshbabu K."/>
            <person name="Batra K."/>
            <person name="Sharma T.R."/>
            <person name="Mohapatra T."/>
            <person name="Singh N.K."/>
            <person name="Messing J."/>
            <person name="Nelson A.B."/>
            <person name="Fuks G."/>
            <person name="Kavchok S."/>
            <person name="Keizer G."/>
            <person name="Linton E."/>
            <person name="Llaca V."/>
            <person name="Song R."/>
            <person name="Tanyolac B."/>
            <person name="Young S."/>
            <person name="Ho-Il K."/>
            <person name="Hahn J.H."/>
            <person name="Sangsakoo G."/>
            <person name="Vanavichit A."/>
            <person name="de Mattos Luiz.A.T."/>
            <person name="Zimmer P.D."/>
            <person name="Malone G."/>
            <person name="Dellagostin O."/>
            <person name="de Oliveira A.C."/>
            <person name="Bevan M."/>
            <person name="Bancroft I."/>
            <person name="Minx P."/>
            <person name="Cordum H."/>
            <person name="Wilson R."/>
            <person name="Cheng Z."/>
            <person name="Jin W."/>
            <person name="Jiang J."/>
            <person name="Leong S.A."/>
            <person name="Iwama H."/>
            <person name="Gojobori T."/>
            <person name="Itoh T."/>
            <person name="Niimura Y."/>
            <person name="Fujii Y."/>
            <person name="Habara T."/>
            <person name="Sakai H."/>
            <person name="Sato Y."/>
            <person name="Wilson G."/>
            <person name="Kumar K."/>
            <person name="McCouch S."/>
            <person name="Juretic N."/>
            <person name="Hoen D."/>
            <person name="Wright S."/>
            <person name="Bruskiewich R."/>
            <person name="Bureau T."/>
            <person name="Miyao A."/>
            <person name="Hirochika H."/>
            <person name="Nishikawa T."/>
            <person name="Kadowaki K."/>
            <person name="Sugiura M."/>
            <person name="Burr B."/>
            <person name="Sasaki T."/>
        </authorList>
    </citation>
    <scope>NUCLEOTIDE SEQUENCE [LARGE SCALE GENOMIC DNA]</scope>
    <source>
        <strain evidence="3">cv. Nipponbare</strain>
    </source>
</reference>
<name>Q53J70_ORYSJ</name>
<reference evidence="3" key="2">
    <citation type="journal article" date="2008" name="Nucleic Acids Res.">
        <title>The rice annotation project database (RAP-DB): 2008 update.</title>
        <authorList>
            <consortium name="The rice annotation project (RAP)"/>
        </authorList>
    </citation>
    <scope>GENOME REANNOTATION</scope>
    <source>
        <strain evidence="3">cv. Nipponbare</strain>
    </source>
</reference>
<keyword evidence="1" id="KW-0732">Signal</keyword>
<feature type="signal peptide" evidence="1">
    <location>
        <begin position="1"/>
        <end position="18"/>
    </location>
</feature>
<dbReference type="EMBL" id="AC148393">
    <property type="protein sequence ID" value="AAX96601.1"/>
    <property type="molecule type" value="Genomic_DNA"/>
</dbReference>
<evidence type="ECO:0000313" key="2">
    <source>
        <dbReference type="EMBL" id="AAX96601.1"/>
    </source>
</evidence>
<sequence>MSFVISFTLLIIIKDVITEEEFYSDADGVED</sequence>
<dbReference type="Proteomes" id="UP000000763">
    <property type="component" value="Chromosome 11"/>
</dbReference>
<dbReference type="AlphaFoldDB" id="Q53J70"/>
<proteinExistence type="predicted"/>
<feature type="chain" id="PRO_5004248848" evidence="1">
    <location>
        <begin position="19"/>
        <end position="31"/>
    </location>
</feature>
<evidence type="ECO:0000256" key="1">
    <source>
        <dbReference type="SAM" id="SignalP"/>
    </source>
</evidence>